<keyword evidence="6" id="KW-0418">Kinase</keyword>
<dbReference type="InterPro" id="IPR004358">
    <property type="entry name" value="Sig_transdc_His_kin-like_C"/>
</dbReference>
<dbReference type="Gene3D" id="3.30.565.10">
    <property type="entry name" value="Histidine kinase-like ATPase, C-terminal domain"/>
    <property type="match status" value="1"/>
</dbReference>
<dbReference type="SUPFAM" id="SSF55874">
    <property type="entry name" value="ATPase domain of HSP90 chaperone/DNA topoisomerase II/histidine kinase"/>
    <property type="match status" value="1"/>
</dbReference>
<dbReference type="Pfam" id="PF02518">
    <property type="entry name" value="HATPase_c"/>
    <property type="match status" value="1"/>
</dbReference>
<dbReference type="EMBL" id="RIZI01000112">
    <property type="protein sequence ID" value="RNF69118.1"/>
    <property type="molecule type" value="Genomic_DNA"/>
</dbReference>
<evidence type="ECO:0000256" key="6">
    <source>
        <dbReference type="ARBA" id="ARBA00022777"/>
    </source>
</evidence>
<evidence type="ECO:0000256" key="7">
    <source>
        <dbReference type="ARBA" id="ARBA00023012"/>
    </source>
</evidence>
<dbReference type="FunFam" id="3.30.565.10:FF:000016">
    <property type="entry name" value="Chemotaxis protein CheA, putative"/>
    <property type="match status" value="1"/>
</dbReference>
<dbReference type="Pfam" id="PF02895">
    <property type="entry name" value="H-kinase_dim"/>
    <property type="match status" value="1"/>
</dbReference>
<dbReference type="SUPFAM" id="SSF50341">
    <property type="entry name" value="CheW-like"/>
    <property type="match status" value="1"/>
</dbReference>
<dbReference type="PRINTS" id="PR00344">
    <property type="entry name" value="BCTRLSENSOR"/>
</dbReference>
<evidence type="ECO:0000256" key="2">
    <source>
        <dbReference type="ARBA" id="ARBA00012438"/>
    </source>
</evidence>
<keyword evidence="4 9" id="KW-0597">Phosphoprotein</keyword>
<proteinExistence type="predicted"/>
<sequence>MDMEILQDYLPEARELLEKAQEDTLRLEADPGNDEVLASVFRAFHTLKGGAGFLDADHLVDWTHHLEDLLDKLRSHSLPVSPIMIDTILKGLDVIDGMLRELAQGDNPGAGPADLGQVIQNLAAGRPPAAGNPPAAQGIEPGVDRTPILCTDMDATLLARQQSTGDGRTGVYVERLPEGATEHSTGKTDEITAEEFEATLDALYGNKAPGLMDSAEAACAASDEITEDEFEKVLDDLYGDQAPGIVPAPALRHDTPPSTVMGAISKGGGHAQALPGVKADPGSTSAVVATPPKTGAATAPEAAETTLRVDAVRLDAVMNQVGELVLLRNRLASAVSSLGEENEDMARIAREMDLTVNDIQNTVMRLRMQPCKRLFQQLPRVVRDVSRQLGKEVKLEIVGEDVEIDKTVVDALSGPMTHLVRNSLDHGIEGPEERAAAGKARTATLRVAAIHLGDKVRIEVSDDGKGIDRQFVTQKAIDKGVISAEQAARLSEQEALELIFRPGFSTKDQATDLSGRGVGMDVVKETARKLRGRLDLQTRLGQSTSIAMEFPLTLAVLPVLYLRLRRDVYAMPVSAIESLIDVSETRMHRLNGRTVYRIDGAQVTPVVDLGALLHHKPLALRSESIEGVLTDRGLFIVSEVLGNEDSVVKPIDFLADENWYQGATISGKGSVVLILDPSALTAAAIADMEGVA</sequence>
<dbReference type="Gene3D" id="2.30.30.40">
    <property type="entry name" value="SH3 Domains"/>
    <property type="match status" value="1"/>
</dbReference>
<keyword evidence="10" id="KW-0175">Coiled coil</keyword>
<dbReference type="Gene3D" id="1.20.120.160">
    <property type="entry name" value="HPT domain"/>
    <property type="match status" value="1"/>
</dbReference>
<evidence type="ECO:0000256" key="5">
    <source>
        <dbReference type="ARBA" id="ARBA00022679"/>
    </source>
</evidence>
<dbReference type="InterPro" id="IPR036641">
    <property type="entry name" value="HPT_dom_sf"/>
</dbReference>
<dbReference type="PANTHER" id="PTHR43395">
    <property type="entry name" value="SENSOR HISTIDINE KINASE CHEA"/>
    <property type="match status" value="1"/>
</dbReference>
<feature type="modified residue" description="Phosphohistidine" evidence="9">
    <location>
        <position position="45"/>
    </location>
</feature>
<evidence type="ECO:0000259" key="12">
    <source>
        <dbReference type="PROSITE" id="PS50894"/>
    </source>
</evidence>
<comment type="caution">
    <text evidence="13">The sequence shown here is derived from an EMBL/GenBank/DDBJ whole genome shotgun (WGS) entry which is preliminary data.</text>
</comment>
<dbReference type="InterPro" id="IPR036097">
    <property type="entry name" value="HisK_dim/P_sf"/>
</dbReference>
<dbReference type="GO" id="GO:0006935">
    <property type="term" value="P:chemotaxis"/>
    <property type="evidence" value="ECO:0007669"/>
    <property type="project" value="InterPro"/>
</dbReference>
<evidence type="ECO:0000256" key="8">
    <source>
        <dbReference type="ARBA" id="ARBA00035100"/>
    </source>
</evidence>
<dbReference type="InterPro" id="IPR037006">
    <property type="entry name" value="CheA-like_homodim_sf"/>
</dbReference>
<evidence type="ECO:0000256" key="10">
    <source>
        <dbReference type="SAM" id="Coils"/>
    </source>
</evidence>
<dbReference type="InterPro" id="IPR036061">
    <property type="entry name" value="CheW-like_dom_sf"/>
</dbReference>
<dbReference type="InterPro" id="IPR003594">
    <property type="entry name" value="HATPase_dom"/>
</dbReference>
<keyword evidence="7" id="KW-0902">Two-component regulatory system</keyword>
<dbReference type="SMART" id="SM01231">
    <property type="entry name" value="H-kinase_dim"/>
    <property type="match status" value="1"/>
</dbReference>
<dbReference type="EC" id="2.7.13.3" evidence="2"/>
<dbReference type="SUPFAM" id="SSF47226">
    <property type="entry name" value="Histidine-containing phosphotransfer domain, HPT domain"/>
    <property type="match status" value="1"/>
</dbReference>
<organism evidence="13">
    <name type="scientific">Acidithiobacillus sulfuriphilus</name>
    <dbReference type="NCBI Taxonomy" id="1867749"/>
    <lineage>
        <taxon>Bacteria</taxon>
        <taxon>Pseudomonadati</taxon>
        <taxon>Pseudomonadota</taxon>
        <taxon>Acidithiobacillia</taxon>
        <taxon>Acidithiobacillales</taxon>
        <taxon>Acidithiobacillaceae</taxon>
        <taxon>Acidithiobacillus</taxon>
    </lineage>
</organism>
<dbReference type="GO" id="GO:0005737">
    <property type="term" value="C:cytoplasm"/>
    <property type="evidence" value="ECO:0007669"/>
    <property type="project" value="InterPro"/>
</dbReference>
<dbReference type="AlphaFoldDB" id="A0A3M8RKI9"/>
<dbReference type="InterPro" id="IPR051315">
    <property type="entry name" value="Bact_Chemotaxis_CheA"/>
</dbReference>
<evidence type="ECO:0000313" key="13">
    <source>
        <dbReference type="EMBL" id="RNF69118.1"/>
    </source>
</evidence>
<dbReference type="Pfam" id="PF01584">
    <property type="entry name" value="CheW"/>
    <property type="match status" value="1"/>
</dbReference>
<comment type="function">
    <text evidence="8">Involved in the transmission of sensory signals from the chemoreceptors to the flagellar motors. CheA is autophosphorylated; it can transfer its phosphate group to either CheB or CheY.</text>
</comment>
<dbReference type="PANTHER" id="PTHR43395:SF1">
    <property type="entry name" value="CHEMOTAXIS PROTEIN CHEA"/>
    <property type="match status" value="1"/>
</dbReference>
<keyword evidence="5" id="KW-0808">Transferase</keyword>
<evidence type="ECO:0000259" key="11">
    <source>
        <dbReference type="PROSITE" id="PS50109"/>
    </source>
</evidence>
<accession>A0A3M8RKI9</accession>
<evidence type="ECO:0000256" key="9">
    <source>
        <dbReference type="PROSITE-ProRule" id="PRU00110"/>
    </source>
</evidence>
<dbReference type="GO" id="GO:0000155">
    <property type="term" value="F:phosphorelay sensor kinase activity"/>
    <property type="evidence" value="ECO:0007669"/>
    <property type="project" value="InterPro"/>
</dbReference>
<gene>
    <name evidence="13" type="ORF">EC580_02430</name>
</gene>
<dbReference type="PROSITE" id="PS50894">
    <property type="entry name" value="HPT"/>
    <property type="match status" value="1"/>
</dbReference>
<evidence type="ECO:0000256" key="1">
    <source>
        <dbReference type="ARBA" id="ARBA00000085"/>
    </source>
</evidence>
<dbReference type="SMART" id="SM00260">
    <property type="entry name" value="CheW"/>
    <property type="match status" value="1"/>
</dbReference>
<feature type="domain" description="Histidine kinase" evidence="11">
    <location>
        <begin position="340"/>
        <end position="554"/>
    </location>
</feature>
<reference evidence="13" key="1">
    <citation type="submission" date="2018-10" db="EMBL/GenBank/DDBJ databases">
        <title>Acidithiobacillus sulfuriphilus sp. nov.: an extremely acidophilic sulfur-oxidizing chemolithotroph isolated from a neutral pH environment.</title>
        <authorList>
            <person name="Falagan C."/>
            <person name="Moya-Beltran A."/>
            <person name="Quatrini R."/>
            <person name="Johnson D.B."/>
        </authorList>
    </citation>
    <scope>NUCLEOTIDE SEQUENCE [LARGE SCALE GENOMIC DNA]</scope>
    <source>
        <strain evidence="13">CJ-2</strain>
    </source>
</reference>
<protein>
    <recommendedName>
        <fullName evidence="3">Chemotaxis protein CheA</fullName>
        <ecNumber evidence="2">2.7.13.3</ecNumber>
    </recommendedName>
</protein>
<dbReference type="Gene3D" id="1.10.287.560">
    <property type="entry name" value="Histidine kinase CheA-like, homodimeric domain"/>
    <property type="match status" value="1"/>
</dbReference>
<dbReference type="InterPro" id="IPR005467">
    <property type="entry name" value="His_kinase_dom"/>
</dbReference>
<dbReference type="RefSeq" id="WP_123101868.1">
    <property type="nucleotide sequence ID" value="NZ_CP127527.1"/>
</dbReference>
<feature type="domain" description="HPt" evidence="12">
    <location>
        <begin position="1"/>
        <end position="102"/>
    </location>
</feature>
<dbReference type="InterPro" id="IPR008207">
    <property type="entry name" value="Sig_transdc_His_kin_Hpt_dom"/>
</dbReference>
<dbReference type="InterPro" id="IPR004105">
    <property type="entry name" value="CheA-like_dim"/>
</dbReference>
<dbReference type="OrthoDB" id="5289430at2"/>
<evidence type="ECO:0000256" key="4">
    <source>
        <dbReference type="ARBA" id="ARBA00022553"/>
    </source>
</evidence>
<dbReference type="CDD" id="cd16916">
    <property type="entry name" value="HATPase_CheA-like"/>
    <property type="match status" value="1"/>
</dbReference>
<dbReference type="CDD" id="cd00088">
    <property type="entry name" value="HPT"/>
    <property type="match status" value="1"/>
</dbReference>
<feature type="coiled-coil region" evidence="10">
    <location>
        <begin position="3"/>
        <end position="30"/>
    </location>
</feature>
<name>A0A3M8RKI9_9PROT</name>
<evidence type="ECO:0000256" key="3">
    <source>
        <dbReference type="ARBA" id="ARBA00021495"/>
    </source>
</evidence>
<dbReference type="Pfam" id="PF01627">
    <property type="entry name" value="Hpt"/>
    <property type="match status" value="1"/>
</dbReference>
<dbReference type="SMART" id="SM00073">
    <property type="entry name" value="HPT"/>
    <property type="match status" value="1"/>
</dbReference>
<dbReference type="SUPFAM" id="SSF47384">
    <property type="entry name" value="Homodimeric domain of signal transducing histidine kinase"/>
    <property type="match status" value="1"/>
</dbReference>
<comment type="catalytic activity">
    <reaction evidence="1">
        <text>ATP + protein L-histidine = ADP + protein N-phospho-L-histidine.</text>
        <dbReference type="EC" id="2.7.13.3"/>
    </reaction>
</comment>
<dbReference type="SMART" id="SM00387">
    <property type="entry name" value="HATPase_c"/>
    <property type="match status" value="1"/>
</dbReference>
<dbReference type="PROSITE" id="PS50109">
    <property type="entry name" value="HIS_KIN"/>
    <property type="match status" value="1"/>
</dbReference>
<dbReference type="InterPro" id="IPR002545">
    <property type="entry name" value="CheW-lke_dom"/>
</dbReference>
<dbReference type="InterPro" id="IPR036890">
    <property type="entry name" value="HATPase_C_sf"/>
</dbReference>